<keyword evidence="2" id="KW-0805">Transcription regulation</keyword>
<accession>A0A850LI69</accession>
<dbReference type="GO" id="GO:0003677">
    <property type="term" value="F:DNA binding"/>
    <property type="evidence" value="ECO:0007669"/>
    <property type="project" value="UniProtKB-KW"/>
</dbReference>
<keyword evidence="4" id="KW-0804">Transcription</keyword>
<organism evidence="7 8">
    <name type="scientific">Ruegeria pomeroyi</name>
    <dbReference type="NCBI Taxonomy" id="89184"/>
    <lineage>
        <taxon>Bacteria</taxon>
        <taxon>Pseudomonadati</taxon>
        <taxon>Pseudomonadota</taxon>
        <taxon>Alphaproteobacteria</taxon>
        <taxon>Rhodobacterales</taxon>
        <taxon>Roseobacteraceae</taxon>
        <taxon>Ruegeria</taxon>
    </lineage>
</organism>
<feature type="region of interest" description="Disordered" evidence="5">
    <location>
        <begin position="311"/>
        <end position="336"/>
    </location>
</feature>
<gene>
    <name evidence="7" type="ORF">HW564_12805</name>
</gene>
<dbReference type="InterPro" id="IPR050389">
    <property type="entry name" value="LysR-type_TF"/>
</dbReference>
<sequence>MNSCFPGRRNAPVDLRKLDLNLLVTFEAIYTAGNISHAAKRLNVSQPTISNALARLRDTVGDPLFIRSGRGVAPTPRATGMIGPVRDALQMIQSGFGDDERFDPSTTRRNFRIVVLDMLEPILMPPLVRAVQDYRSVTLEMLPVMDFPIAEGLNDGSLDLALTTFDPQHGDIECEQVGAAKIVIVARKGHPRIKGEMTPALVSEIGHVALIPKIRALSRVDEVLRYAKIDRHIVYMVTRFWSFPHILANSDLIAMMPGDFAAHAALFYPLDIFPVPFEFPEQHIYMIWKKRHGLDPGHTWLREKIVEAYRESEARPPGARASVPGAPRPSDFGQTN</sequence>
<dbReference type="GO" id="GO:0003700">
    <property type="term" value="F:DNA-binding transcription factor activity"/>
    <property type="evidence" value="ECO:0007669"/>
    <property type="project" value="InterPro"/>
</dbReference>
<protein>
    <submittedName>
        <fullName evidence="7">LysR family transcriptional regulator</fullName>
    </submittedName>
</protein>
<dbReference type="AlphaFoldDB" id="A0A850LI69"/>
<evidence type="ECO:0000256" key="5">
    <source>
        <dbReference type="SAM" id="MobiDB-lite"/>
    </source>
</evidence>
<evidence type="ECO:0000259" key="6">
    <source>
        <dbReference type="PROSITE" id="PS50931"/>
    </source>
</evidence>
<evidence type="ECO:0000256" key="3">
    <source>
        <dbReference type="ARBA" id="ARBA00023125"/>
    </source>
</evidence>
<dbReference type="InterPro" id="IPR005119">
    <property type="entry name" value="LysR_subst-bd"/>
</dbReference>
<dbReference type="PRINTS" id="PR00039">
    <property type="entry name" value="HTHLYSR"/>
</dbReference>
<evidence type="ECO:0000313" key="7">
    <source>
        <dbReference type="EMBL" id="NVK97804.1"/>
    </source>
</evidence>
<dbReference type="PANTHER" id="PTHR30118">
    <property type="entry name" value="HTH-TYPE TRANSCRIPTIONAL REGULATOR LEUO-RELATED"/>
    <property type="match status" value="1"/>
</dbReference>
<dbReference type="InterPro" id="IPR036390">
    <property type="entry name" value="WH_DNA-bd_sf"/>
</dbReference>
<name>A0A850LI69_9RHOB</name>
<evidence type="ECO:0000313" key="8">
    <source>
        <dbReference type="Proteomes" id="UP000565723"/>
    </source>
</evidence>
<dbReference type="Gene3D" id="3.40.190.10">
    <property type="entry name" value="Periplasmic binding protein-like II"/>
    <property type="match status" value="2"/>
</dbReference>
<proteinExistence type="inferred from homology"/>
<evidence type="ECO:0000256" key="4">
    <source>
        <dbReference type="ARBA" id="ARBA00023163"/>
    </source>
</evidence>
<feature type="domain" description="HTH lysR-type" evidence="6">
    <location>
        <begin position="18"/>
        <end position="75"/>
    </location>
</feature>
<dbReference type="InterPro" id="IPR037402">
    <property type="entry name" value="YidZ_PBP2"/>
</dbReference>
<dbReference type="Proteomes" id="UP000565723">
    <property type="component" value="Unassembled WGS sequence"/>
</dbReference>
<comment type="similarity">
    <text evidence="1">Belongs to the LysR transcriptional regulatory family.</text>
</comment>
<dbReference type="PROSITE" id="PS50931">
    <property type="entry name" value="HTH_LYSR"/>
    <property type="match status" value="1"/>
</dbReference>
<dbReference type="Pfam" id="PF00126">
    <property type="entry name" value="HTH_1"/>
    <property type="match status" value="1"/>
</dbReference>
<dbReference type="InterPro" id="IPR036388">
    <property type="entry name" value="WH-like_DNA-bd_sf"/>
</dbReference>
<dbReference type="InterPro" id="IPR000847">
    <property type="entry name" value="LysR_HTH_N"/>
</dbReference>
<dbReference type="CDD" id="cd08417">
    <property type="entry name" value="PBP2_Nitroaromatics_like"/>
    <property type="match status" value="1"/>
</dbReference>
<dbReference type="SUPFAM" id="SSF53850">
    <property type="entry name" value="Periplasmic binding protein-like II"/>
    <property type="match status" value="1"/>
</dbReference>
<evidence type="ECO:0000256" key="2">
    <source>
        <dbReference type="ARBA" id="ARBA00023015"/>
    </source>
</evidence>
<dbReference type="Pfam" id="PF03466">
    <property type="entry name" value="LysR_substrate"/>
    <property type="match status" value="1"/>
</dbReference>
<reference evidence="7 8" key="1">
    <citation type="journal article" date="2020" name="Proc. Natl. Acad. Sci. U.S.A.">
        <title>Ecological drivers of bacterial community assembly in synthetic phycospheres.</title>
        <authorList>
            <person name="Fu H."/>
            <person name="Uchimiya M."/>
            <person name="Gore J."/>
            <person name="Moran M.A."/>
        </authorList>
    </citation>
    <scope>NUCLEOTIDE SEQUENCE [LARGE SCALE GENOMIC DNA]</scope>
    <source>
        <strain evidence="7">HF-Din03</strain>
    </source>
</reference>
<comment type="caution">
    <text evidence="7">The sequence shown here is derived from an EMBL/GenBank/DDBJ whole genome shotgun (WGS) entry which is preliminary data.</text>
</comment>
<dbReference type="PANTHER" id="PTHR30118:SF6">
    <property type="entry name" value="HTH-TYPE TRANSCRIPTIONAL REGULATOR LEUO"/>
    <property type="match status" value="1"/>
</dbReference>
<evidence type="ECO:0000256" key="1">
    <source>
        <dbReference type="ARBA" id="ARBA00009437"/>
    </source>
</evidence>
<dbReference type="EMBL" id="JABXIY010000033">
    <property type="protein sequence ID" value="NVK97804.1"/>
    <property type="molecule type" value="Genomic_DNA"/>
</dbReference>
<dbReference type="SUPFAM" id="SSF46785">
    <property type="entry name" value="Winged helix' DNA-binding domain"/>
    <property type="match status" value="1"/>
</dbReference>
<keyword evidence="3" id="KW-0238">DNA-binding</keyword>
<dbReference type="Gene3D" id="1.10.10.10">
    <property type="entry name" value="Winged helix-like DNA-binding domain superfamily/Winged helix DNA-binding domain"/>
    <property type="match status" value="1"/>
</dbReference>